<comment type="caution">
    <text evidence="2">The sequence shown here is derived from an EMBL/GenBank/DDBJ whole genome shotgun (WGS) entry which is preliminary data.</text>
</comment>
<dbReference type="AlphaFoldDB" id="A0A445GWJ5"/>
<evidence type="ECO:0000256" key="1">
    <source>
        <dbReference type="SAM" id="MobiDB-lite"/>
    </source>
</evidence>
<feature type="region of interest" description="Disordered" evidence="1">
    <location>
        <begin position="20"/>
        <end position="45"/>
    </location>
</feature>
<evidence type="ECO:0000313" key="2">
    <source>
        <dbReference type="EMBL" id="RZB65640.1"/>
    </source>
</evidence>
<dbReference type="Proteomes" id="UP000289340">
    <property type="component" value="Chromosome 15"/>
</dbReference>
<keyword evidence="3" id="KW-1185">Reference proteome</keyword>
<name>A0A445GWJ5_GLYSO</name>
<proteinExistence type="predicted"/>
<sequence length="168" mass="19137">MVSYGDIELMGSLFNMANTKANQSESSEISPNETSKRQRMSPASVEECPRLIPNLPDDLSLQIIARLPRICYYHISHPSTDCKIKNNLTPTVVSQCHHLLIPIVMAITQIGMNTTTSTQPTQQQDNDDEVHVETNLSSFVWQLQEQLFEMRRQHAQEISTLRQENVEL</sequence>
<feature type="compositionally biased region" description="Polar residues" evidence="1">
    <location>
        <begin position="20"/>
        <end position="33"/>
    </location>
</feature>
<organism evidence="2 3">
    <name type="scientific">Glycine soja</name>
    <name type="common">Wild soybean</name>
    <dbReference type="NCBI Taxonomy" id="3848"/>
    <lineage>
        <taxon>Eukaryota</taxon>
        <taxon>Viridiplantae</taxon>
        <taxon>Streptophyta</taxon>
        <taxon>Embryophyta</taxon>
        <taxon>Tracheophyta</taxon>
        <taxon>Spermatophyta</taxon>
        <taxon>Magnoliopsida</taxon>
        <taxon>eudicotyledons</taxon>
        <taxon>Gunneridae</taxon>
        <taxon>Pentapetalae</taxon>
        <taxon>rosids</taxon>
        <taxon>fabids</taxon>
        <taxon>Fabales</taxon>
        <taxon>Fabaceae</taxon>
        <taxon>Papilionoideae</taxon>
        <taxon>50 kb inversion clade</taxon>
        <taxon>NPAAA clade</taxon>
        <taxon>indigoferoid/millettioid clade</taxon>
        <taxon>Phaseoleae</taxon>
        <taxon>Glycine</taxon>
        <taxon>Glycine subgen. Soja</taxon>
    </lineage>
</organism>
<reference evidence="2 3" key="1">
    <citation type="submission" date="2018-09" db="EMBL/GenBank/DDBJ databases">
        <title>A high-quality reference genome of wild soybean provides a powerful tool to mine soybean genomes.</title>
        <authorList>
            <person name="Xie M."/>
            <person name="Chung C.Y.L."/>
            <person name="Li M.-W."/>
            <person name="Wong F.-L."/>
            <person name="Chan T.-F."/>
            <person name="Lam H.-M."/>
        </authorList>
    </citation>
    <scope>NUCLEOTIDE SEQUENCE [LARGE SCALE GENOMIC DNA]</scope>
    <source>
        <strain evidence="3">cv. W05</strain>
        <tissue evidence="2">Hypocotyl of etiolated seedlings</tissue>
    </source>
</reference>
<protein>
    <submittedName>
        <fullName evidence="2">Uncharacterized protein</fullName>
    </submittedName>
</protein>
<gene>
    <name evidence="2" type="ORF">D0Y65_041630</name>
</gene>
<evidence type="ECO:0000313" key="3">
    <source>
        <dbReference type="Proteomes" id="UP000289340"/>
    </source>
</evidence>
<accession>A0A445GWJ5</accession>
<dbReference type="EMBL" id="QZWG01000015">
    <property type="protein sequence ID" value="RZB65640.1"/>
    <property type="molecule type" value="Genomic_DNA"/>
</dbReference>